<gene>
    <name evidence="1" type="ORF">DKG74_19630</name>
</gene>
<comment type="caution">
    <text evidence="1">The sequence shown here is derived from an EMBL/GenBank/DDBJ whole genome shotgun (WGS) entry which is preliminary data.</text>
</comment>
<evidence type="ECO:0000313" key="2">
    <source>
        <dbReference type="Proteomes" id="UP000245461"/>
    </source>
</evidence>
<accession>A0A317DU02</accession>
<dbReference type="SUPFAM" id="SSF52833">
    <property type="entry name" value="Thioredoxin-like"/>
    <property type="match status" value="1"/>
</dbReference>
<dbReference type="AlphaFoldDB" id="A0A317DU02"/>
<dbReference type="Pfam" id="PF07845">
    <property type="entry name" value="DUF1636"/>
    <property type="match status" value="1"/>
</dbReference>
<sequence length="118" mass="12499">MAVTLHVCITCRANRRLAEGEICPGSRLLEAARRAAPDGIAVAPVTCLSACSRGCAVAFAGPGRWTYVYGGIAPETDLGALLEGAALYARAADGIVPWRERPELLRRSVIARIPPREA</sequence>
<dbReference type="OrthoDB" id="424426at2"/>
<dbReference type="RefSeq" id="WP_109907881.1">
    <property type="nucleotide sequence ID" value="NZ_QGLE01000016.1"/>
</dbReference>
<organism evidence="1 2">
    <name type="scientific">Zavarzinia aquatilis</name>
    <dbReference type="NCBI Taxonomy" id="2211142"/>
    <lineage>
        <taxon>Bacteria</taxon>
        <taxon>Pseudomonadati</taxon>
        <taxon>Pseudomonadota</taxon>
        <taxon>Alphaproteobacteria</taxon>
        <taxon>Rhodospirillales</taxon>
        <taxon>Zavarziniaceae</taxon>
        <taxon>Zavarzinia</taxon>
    </lineage>
</organism>
<keyword evidence="2" id="KW-1185">Reference proteome</keyword>
<evidence type="ECO:0000313" key="1">
    <source>
        <dbReference type="EMBL" id="PWR18168.1"/>
    </source>
</evidence>
<proteinExistence type="predicted"/>
<dbReference type="InterPro" id="IPR012863">
    <property type="entry name" value="DUF1636"/>
</dbReference>
<dbReference type="Proteomes" id="UP000245461">
    <property type="component" value="Unassembled WGS sequence"/>
</dbReference>
<dbReference type="InterPro" id="IPR036249">
    <property type="entry name" value="Thioredoxin-like_sf"/>
</dbReference>
<name>A0A317DU02_9PROT</name>
<dbReference type="EMBL" id="QGLE01000016">
    <property type="protein sequence ID" value="PWR18168.1"/>
    <property type="molecule type" value="Genomic_DNA"/>
</dbReference>
<protein>
    <submittedName>
        <fullName evidence="1">Metal-binding protein</fullName>
    </submittedName>
</protein>
<reference evidence="1 2" key="1">
    <citation type="submission" date="2018-05" db="EMBL/GenBank/DDBJ databases">
        <title>Zavarzinia sp. HR-AS.</title>
        <authorList>
            <person name="Lee Y."/>
            <person name="Jeon C.O."/>
        </authorList>
    </citation>
    <scope>NUCLEOTIDE SEQUENCE [LARGE SCALE GENOMIC DNA]</scope>
    <source>
        <strain evidence="1 2">HR-AS</strain>
    </source>
</reference>